<dbReference type="Proteomes" id="UP000235023">
    <property type="component" value="Unassembled WGS sequence"/>
</dbReference>
<feature type="compositionally biased region" description="Basic and acidic residues" evidence="1">
    <location>
        <begin position="8"/>
        <end position="28"/>
    </location>
</feature>
<evidence type="ECO:0000313" key="3">
    <source>
        <dbReference type="Proteomes" id="UP000235023"/>
    </source>
</evidence>
<evidence type="ECO:0000256" key="1">
    <source>
        <dbReference type="SAM" id="MobiDB-lite"/>
    </source>
</evidence>
<feature type="compositionally biased region" description="Polar residues" evidence="1">
    <location>
        <begin position="132"/>
        <end position="144"/>
    </location>
</feature>
<dbReference type="AlphaFoldDB" id="A0A2J5HDJ7"/>
<accession>A0A2J5HDJ7</accession>
<reference evidence="3" key="1">
    <citation type="submission" date="2017-12" db="EMBL/GenBank/DDBJ databases">
        <authorList>
            <consortium name="DOE Joint Genome Institute"/>
            <person name="Mondo S.J."/>
            <person name="Kjaerbolling I."/>
            <person name="Vesth T.C."/>
            <person name="Frisvad J.C."/>
            <person name="Nybo J.L."/>
            <person name="Theobald S."/>
            <person name="Kuo A."/>
            <person name="Bowyer P."/>
            <person name="Matsuda Y."/>
            <person name="Lyhne E.K."/>
            <person name="Kogle M.E."/>
            <person name="Clum A."/>
            <person name="Lipzen A."/>
            <person name="Salamov A."/>
            <person name="Ngan C.Y."/>
            <person name="Daum C."/>
            <person name="Chiniquy J."/>
            <person name="Barry K."/>
            <person name="LaButti K."/>
            <person name="Haridas S."/>
            <person name="Simmons B.A."/>
            <person name="Magnuson J.K."/>
            <person name="Mortensen U.H."/>
            <person name="Larsen T.O."/>
            <person name="Grigoriev I.V."/>
            <person name="Baker S.E."/>
            <person name="Andersen M.R."/>
            <person name="Nordberg H.P."/>
            <person name="Cantor M.N."/>
            <person name="Hua S.X."/>
        </authorList>
    </citation>
    <scope>NUCLEOTIDE SEQUENCE [LARGE SCALE GENOMIC DNA]</scope>
    <source>
        <strain evidence="3">IBT 19404</strain>
    </source>
</reference>
<feature type="compositionally biased region" description="Polar residues" evidence="1">
    <location>
        <begin position="188"/>
        <end position="199"/>
    </location>
</feature>
<dbReference type="EMBL" id="KZ559678">
    <property type="protein sequence ID" value="PLN74850.1"/>
    <property type="molecule type" value="Genomic_DNA"/>
</dbReference>
<feature type="region of interest" description="Disordered" evidence="1">
    <location>
        <begin position="1"/>
        <end position="250"/>
    </location>
</feature>
<protein>
    <submittedName>
        <fullName evidence="2">Uncharacterized protein</fullName>
    </submittedName>
</protein>
<organism evidence="2 3">
    <name type="scientific">Aspergillus taichungensis</name>
    <dbReference type="NCBI Taxonomy" id="482145"/>
    <lineage>
        <taxon>Eukaryota</taxon>
        <taxon>Fungi</taxon>
        <taxon>Dikarya</taxon>
        <taxon>Ascomycota</taxon>
        <taxon>Pezizomycotina</taxon>
        <taxon>Eurotiomycetes</taxon>
        <taxon>Eurotiomycetidae</taxon>
        <taxon>Eurotiales</taxon>
        <taxon>Aspergillaceae</taxon>
        <taxon>Aspergillus</taxon>
        <taxon>Aspergillus subgen. Circumdati</taxon>
    </lineage>
</organism>
<name>A0A2J5HDJ7_9EURO</name>
<gene>
    <name evidence="2" type="ORF">BDW42DRAFT_199748</name>
</gene>
<feature type="compositionally biased region" description="Polar residues" evidence="1">
    <location>
        <begin position="34"/>
        <end position="66"/>
    </location>
</feature>
<proteinExistence type="predicted"/>
<sequence>MFGFPGKRPREAEEWGGACEERSPENKRLRPLTLRTSTSPFSHKPSVTPTTRITSRVGLSNLTPVESSEDEDDRKSRPAPGIDSRHVLNPPPRTRSVSTEMDIDGGRGASHHLDPDPDSDLIPNLFQPSPLPSSRINESLTISDLRSLGSGAGDAMPSSTSDHSHGPNPDGWCVPRLPSPVSDGADDPTSSRGSPSDTEMTFHPLSPCDQPRKWQVAPDGPPRGFLVESPDANQPSSSGTTAATSKKKMGFSMGYRSDCDKCRRKVPGHYSHIIRN</sequence>
<dbReference type="OrthoDB" id="2446291at2759"/>
<keyword evidence="3" id="KW-1185">Reference proteome</keyword>
<evidence type="ECO:0000313" key="2">
    <source>
        <dbReference type="EMBL" id="PLN74850.1"/>
    </source>
</evidence>